<keyword evidence="5" id="KW-1185">Reference proteome</keyword>
<dbReference type="InterPro" id="IPR019384">
    <property type="entry name" value="FHIP"/>
</dbReference>
<evidence type="ECO:0000256" key="1">
    <source>
        <dbReference type="ARBA" id="ARBA00024336"/>
    </source>
</evidence>
<reference evidence="4" key="1">
    <citation type="journal article" date="2023" name="bioRxiv">
        <title>Scaffold-level genome assemblies of two parasitoid biocontrol wasps reveal the parthenogenesis mechanism and an associated novel virus.</title>
        <authorList>
            <person name="Inwood S."/>
            <person name="Skelly J."/>
            <person name="Guhlin J."/>
            <person name="Harrop T."/>
            <person name="Goldson S."/>
            <person name="Dearden P."/>
        </authorList>
    </citation>
    <scope>NUCLEOTIDE SEQUENCE</scope>
    <source>
        <strain evidence="4">Lincoln</strain>
        <tissue evidence="4">Whole body</tissue>
    </source>
</reference>
<dbReference type="PANTHER" id="PTHR21705">
    <property type="entry name" value="RAI16 PROTEIN-RELATED"/>
    <property type="match status" value="1"/>
</dbReference>
<dbReference type="InterPro" id="IPR045669">
    <property type="entry name" value="FHIP_C"/>
</dbReference>
<dbReference type="Pfam" id="PF19311">
    <property type="entry name" value="KELAA"/>
    <property type="match status" value="1"/>
</dbReference>
<name>A0AA39G8C0_MICHY</name>
<evidence type="ECO:0000313" key="5">
    <source>
        <dbReference type="Proteomes" id="UP001168972"/>
    </source>
</evidence>
<protein>
    <recommendedName>
        <fullName evidence="3">FHF complex subunit HOOK-interacting protein C-terminal domain-containing protein</fullName>
    </recommendedName>
</protein>
<sequence>MISGFQVALKNTIDVIAPPATPIQDFTYHWKQLMNFYASHKSNCKLTIECTGIPQHLDCLVDILLDEEKNDDNPGPCLEYLLQHKLLDWLATLANVESPPGMRLVCLLFFRKLLSHTKFPLLHQSAVYGPVQRLISLCSGTIPSAIENEEVKFLLTLCFLVCRYPHLTNIVNVSSNVSHETNMAMKNDSERMDIHSVTYIPAKKRNATNALFQPLNTQAITLINPNLFACDHQRRRSICSDKFKYDALKKYKKHNSKISNRKISVRSNESTSSRDTENSSMCSSPVLQKPSQYIANLDTIINQRNLDNCDKESDIISSSLHDVDVKLKDFEDLRIDVSDDGGNYGVNSKKQSLSISPVLDTSNSLLLDALISYLNTADNTVRIRACEGIMILASLEDPNFARTIAESDLSIVITTRLENLFNLIPAHVDPAEIDDIDVTWGLDSPLWTNEKKFPGCRQVAAYFMWVDYCNQLIKEAHPHVAHSLAKNIRLLFFEKVLAPALADHHVLLITSLVTETLRKITAPIFDIEVGYWIVGEQRDPVIAEVCSTSIYERLIENCYTDCNDLTLETLKLFEEILDKRNEHVLHCMMLSYLSSRGYYDNGAADSAIASWSDEEDEREREKKGALDFSREQSHSRTLAPSNIHRIVNCFLSLMPRQLQTDPGEDNYERYMTDWEKQYTKVKMDCALFAWPLEAVSIDDSGSYDSRPEADHCSSRFYMGPFISMLLDKVINIPYQKYEINLQLTIVISRLALLPHPYLHEFLLNPLLPLTPGSKSLFTCLQKVIKQLVSEVTKTPKYKDILRETRKHLLEDCSQQIKENILYESVVITEEFCKELAAIAYVKYQHSM</sequence>
<feature type="region of interest" description="Disordered" evidence="2">
    <location>
        <begin position="610"/>
        <end position="632"/>
    </location>
</feature>
<dbReference type="EMBL" id="JAQQBR010000001">
    <property type="protein sequence ID" value="KAK0183213.1"/>
    <property type="molecule type" value="Genomic_DNA"/>
</dbReference>
<feature type="compositionally biased region" description="Basic and acidic residues" evidence="2">
    <location>
        <begin position="619"/>
        <end position="632"/>
    </location>
</feature>
<dbReference type="InterPro" id="IPR045668">
    <property type="entry name" value="FHIP_KELAA_motif"/>
</dbReference>
<dbReference type="PANTHER" id="PTHR21705:SF12">
    <property type="entry name" value="FHF COMPLEX SUBUNIT HOOK-INTERACTING PROTEIN C-TERMINAL DOMAIN-CONTAINING PROTEIN"/>
    <property type="match status" value="1"/>
</dbReference>
<dbReference type="Proteomes" id="UP001168972">
    <property type="component" value="Unassembled WGS sequence"/>
</dbReference>
<comment type="similarity">
    <text evidence="1">Belongs to the FHIP family.</text>
</comment>
<accession>A0AA39G8C0</accession>
<evidence type="ECO:0000313" key="4">
    <source>
        <dbReference type="EMBL" id="KAK0183213.1"/>
    </source>
</evidence>
<feature type="domain" description="FHF complex subunit HOOK-interacting protein C-terminal" evidence="3">
    <location>
        <begin position="719"/>
        <end position="810"/>
    </location>
</feature>
<organism evidence="4 5">
    <name type="scientific">Microctonus hyperodae</name>
    <name type="common">Parasitoid wasp</name>
    <dbReference type="NCBI Taxonomy" id="165561"/>
    <lineage>
        <taxon>Eukaryota</taxon>
        <taxon>Metazoa</taxon>
        <taxon>Ecdysozoa</taxon>
        <taxon>Arthropoda</taxon>
        <taxon>Hexapoda</taxon>
        <taxon>Insecta</taxon>
        <taxon>Pterygota</taxon>
        <taxon>Neoptera</taxon>
        <taxon>Endopterygota</taxon>
        <taxon>Hymenoptera</taxon>
        <taxon>Apocrita</taxon>
        <taxon>Ichneumonoidea</taxon>
        <taxon>Braconidae</taxon>
        <taxon>Euphorinae</taxon>
        <taxon>Microctonus</taxon>
    </lineage>
</organism>
<dbReference type="Pfam" id="PF19314">
    <property type="entry name" value="DUF5917"/>
    <property type="match status" value="1"/>
</dbReference>
<dbReference type="AlphaFoldDB" id="A0AA39G8C0"/>
<reference evidence="4" key="2">
    <citation type="submission" date="2023-03" db="EMBL/GenBank/DDBJ databases">
        <authorList>
            <person name="Inwood S.N."/>
            <person name="Skelly J.G."/>
            <person name="Guhlin J."/>
            <person name="Harrop T.W.R."/>
            <person name="Goldson S.G."/>
            <person name="Dearden P.K."/>
        </authorList>
    </citation>
    <scope>NUCLEOTIDE SEQUENCE</scope>
    <source>
        <strain evidence="4">Lincoln</strain>
        <tissue evidence="4">Whole body</tissue>
    </source>
</reference>
<feature type="region of interest" description="Disordered" evidence="2">
    <location>
        <begin position="258"/>
        <end position="285"/>
    </location>
</feature>
<gene>
    <name evidence="4" type="ORF">PV327_001274</name>
</gene>
<evidence type="ECO:0000256" key="2">
    <source>
        <dbReference type="SAM" id="MobiDB-lite"/>
    </source>
</evidence>
<comment type="caution">
    <text evidence="4">The sequence shown here is derived from an EMBL/GenBank/DDBJ whole genome shotgun (WGS) entry which is preliminary data.</text>
</comment>
<proteinExistence type="inferred from homology"/>
<evidence type="ECO:0000259" key="3">
    <source>
        <dbReference type="Pfam" id="PF19314"/>
    </source>
</evidence>
<dbReference type="Pfam" id="PF10257">
    <property type="entry name" value="RAI16-like"/>
    <property type="match status" value="1"/>
</dbReference>